<sequence>MDRFAIIVDAYHIPFGDSRGFASAFRARGVEPVAVMSTPEPMEAFLPRWFPDDFAAVHYHDGDLDALAATVKGYDPVCIVPGLEPGVELAADLVDRLLPGTGNLPGSAPAHRDKGLMVEALEAHGVPHLRTICSGDARVIAAWLRRHGLENCPLVIKPPKSSGAEDVKLIEAGQDWRPFFDRLIGSRNHYGLVNDRVIIQEFARGPEYIVDLYSVDGRHGLVDVCRYEKYTKDGEIGIYDVADFLPPGHPDVPPLAEYTMQAAHALGIRNGCTHAEVILSPDGPRLVELATRPSGSCMMLSGSLATGDNQVERTVRHHLDGEFTPGYALLQQVRTVWLGAAHEGILRNVESFDVVRDLPTFRGMLIPENGKFVPCTTGMSTSLGWVIQAAPSWAAIETDYRLIKELEGRLVFEQAAVMTGDPS</sequence>
<dbReference type="PROSITE" id="PS50975">
    <property type="entry name" value="ATP_GRASP"/>
    <property type="match status" value="1"/>
</dbReference>
<evidence type="ECO:0000256" key="4">
    <source>
        <dbReference type="PROSITE-ProRule" id="PRU00409"/>
    </source>
</evidence>
<accession>A0ABV9ENZ4</accession>
<evidence type="ECO:0000256" key="1">
    <source>
        <dbReference type="ARBA" id="ARBA00022598"/>
    </source>
</evidence>
<keyword evidence="7" id="KW-1185">Reference proteome</keyword>
<dbReference type="SUPFAM" id="SSF56059">
    <property type="entry name" value="Glutathione synthetase ATP-binding domain-like"/>
    <property type="match status" value="1"/>
</dbReference>
<dbReference type="EMBL" id="JBHSFN010000032">
    <property type="protein sequence ID" value="MFC4591377.1"/>
    <property type="molecule type" value="Genomic_DNA"/>
</dbReference>
<feature type="domain" description="ATP-grasp" evidence="5">
    <location>
        <begin position="118"/>
        <end position="319"/>
    </location>
</feature>
<reference evidence="7" key="1">
    <citation type="journal article" date="2019" name="Int. J. Syst. Evol. Microbiol.">
        <title>The Global Catalogue of Microorganisms (GCM) 10K type strain sequencing project: providing services to taxonomists for standard genome sequencing and annotation.</title>
        <authorList>
            <consortium name="The Broad Institute Genomics Platform"/>
            <consortium name="The Broad Institute Genome Sequencing Center for Infectious Disease"/>
            <person name="Wu L."/>
            <person name="Ma J."/>
        </authorList>
    </citation>
    <scope>NUCLEOTIDE SEQUENCE [LARGE SCALE GENOMIC DNA]</scope>
    <source>
        <strain evidence="7">CCUG 49560</strain>
    </source>
</reference>
<comment type="caution">
    <text evidence="6">The sequence shown here is derived from an EMBL/GenBank/DDBJ whole genome shotgun (WGS) entry which is preliminary data.</text>
</comment>
<keyword evidence="2 4" id="KW-0547">Nucleotide-binding</keyword>
<evidence type="ECO:0000256" key="3">
    <source>
        <dbReference type="ARBA" id="ARBA00022840"/>
    </source>
</evidence>
<evidence type="ECO:0000313" key="7">
    <source>
        <dbReference type="Proteomes" id="UP001595891"/>
    </source>
</evidence>
<organism evidence="6 7">
    <name type="scientific">Sphaerisporangium corydalis</name>
    <dbReference type="NCBI Taxonomy" id="1441875"/>
    <lineage>
        <taxon>Bacteria</taxon>
        <taxon>Bacillati</taxon>
        <taxon>Actinomycetota</taxon>
        <taxon>Actinomycetes</taxon>
        <taxon>Streptosporangiales</taxon>
        <taxon>Streptosporangiaceae</taxon>
        <taxon>Sphaerisporangium</taxon>
    </lineage>
</organism>
<dbReference type="PANTHER" id="PTHR43585">
    <property type="entry name" value="FUMIPYRROLE BIOSYNTHESIS PROTEIN C"/>
    <property type="match status" value="1"/>
</dbReference>
<dbReference type="RefSeq" id="WP_262844834.1">
    <property type="nucleotide sequence ID" value="NZ_JANZYP010000033.1"/>
</dbReference>
<keyword evidence="3 4" id="KW-0067">ATP-binding</keyword>
<evidence type="ECO:0000313" key="6">
    <source>
        <dbReference type="EMBL" id="MFC4591377.1"/>
    </source>
</evidence>
<dbReference type="Gene3D" id="3.30.470.20">
    <property type="entry name" value="ATP-grasp fold, B domain"/>
    <property type="match status" value="1"/>
</dbReference>
<evidence type="ECO:0000256" key="2">
    <source>
        <dbReference type="ARBA" id="ARBA00022741"/>
    </source>
</evidence>
<dbReference type="InterPro" id="IPR052032">
    <property type="entry name" value="ATP-dep_AA_Ligase"/>
</dbReference>
<dbReference type="NCBIfam" id="NF005543">
    <property type="entry name" value="PRK07206.1"/>
    <property type="match status" value="1"/>
</dbReference>
<dbReference type="PANTHER" id="PTHR43585:SF2">
    <property type="entry name" value="ATP-GRASP ENZYME FSQD"/>
    <property type="match status" value="1"/>
</dbReference>
<keyword evidence="1" id="KW-0436">Ligase</keyword>
<protein>
    <submittedName>
        <fullName evidence="6">ATP-grasp domain-containing protein</fullName>
    </submittedName>
</protein>
<name>A0ABV9ENZ4_9ACTN</name>
<proteinExistence type="predicted"/>
<dbReference type="Proteomes" id="UP001595891">
    <property type="component" value="Unassembled WGS sequence"/>
</dbReference>
<evidence type="ECO:0000259" key="5">
    <source>
        <dbReference type="PROSITE" id="PS50975"/>
    </source>
</evidence>
<dbReference type="Pfam" id="PF13535">
    <property type="entry name" value="ATP-grasp_4"/>
    <property type="match status" value="1"/>
</dbReference>
<dbReference type="InterPro" id="IPR011761">
    <property type="entry name" value="ATP-grasp"/>
</dbReference>
<gene>
    <name evidence="6" type="ORF">ACFO8L_35155</name>
</gene>